<sequence>MNEWKLLKNRFSEYQFVSIENRNSEPVNTQLIGSDTSAYLVDVNIQFVKTLEVPDRVSSNIVVHQALDHNDQILELADFQFSKFTEDSELANRNGDQVYLQWLINSFGKSEKFFAISKNENGLVNGFLLHSYFENSCVVELIAVSKVSSKSGIGTELFKAVEEFSCQRGIKEIKVGTQVRNMAAINFYHKVGCKQIGCHQVYHLWNNGM</sequence>
<dbReference type="Proteomes" id="UP000653578">
    <property type="component" value="Unassembled WGS sequence"/>
</dbReference>
<dbReference type="Gene3D" id="3.40.630.30">
    <property type="match status" value="1"/>
</dbReference>
<evidence type="ECO:0000313" key="2">
    <source>
        <dbReference type="EMBL" id="NOU64532.1"/>
    </source>
</evidence>
<dbReference type="InterPro" id="IPR016181">
    <property type="entry name" value="Acyl_CoA_acyltransferase"/>
</dbReference>
<dbReference type="EMBL" id="WHNY01000035">
    <property type="protein sequence ID" value="NOU64532.1"/>
    <property type="molecule type" value="Genomic_DNA"/>
</dbReference>
<name>A0ABX1X889_9BACL</name>
<protein>
    <submittedName>
        <fullName evidence="2">GNAT family N-acetyltransferase</fullName>
    </submittedName>
</protein>
<dbReference type="PROSITE" id="PS51186">
    <property type="entry name" value="GNAT"/>
    <property type="match status" value="1"/>
</dbReference>
<dbReference type="SUPFAM" id="SSF55729">
    <property type="entry name" value="Acyl-CoA N-acyltransferases (Nat)"/>
    <property type="match status" value="1"/>
</dbReference>
<proteinExistence type="predicted"/>
<keyword evidence="3" id="KW-1185">Reference proteome</keyword>
<comment type="caution">
    <text evidence="2">The sequence shown here is derived from an EMBL/GenBank/DDBJ whole genome shotgun (WGS) entry which is preliminary data.</text>
</comment>
<evidence type="ECO:0000313" key="3">
    <source>
        <dbReference type="Proteomes" id="UP000653578"/>
    </source>
</evidence>
<organism evidence="2 3">
    <name type="scientific">Paenibacillus plantarum</name>
    <dbReference type="NCBI Taxonomy" id="2654975"/>
    <lineage>
        <taxon>Bacteria</taxon>
        <taxon>Bacillati</taxon>
        <taxon>Bacillota</taxon>
        <taxon>Bacilli</taxon>
        <taxon>Bacillales</taxon>
        <taxon>Paenibacillaceae</taxon>
        <taxon>Paenibacillus</taxon>
    </lineage>
</organism>
<evidence type="ECO:0000259" key="1">
    <source>
        <dbReference type="PROSITE" id="PS51186"/>
    </source>
</evidence>
<feature type="domain" description="N-acetyltransferase" evidence="1">
    <location>
        <begin position="71"/>
        <end position="209"/>
    </location>
</feature>
<dbReference type="Pfam" id="PF00583">
    <property type="entry name" value="Acetyltransf_1"/>
    <property type="match status" value="1"/>
</dbReference>
<dbReference type="InterPro" id="IPR000182">
    <property type="entry name" value="GNAT_dom"/>
</dbReference>
<reference evidence="2 3" key="1">
    <citation type="submission" date="2019-10" db="EMBL/GenBank/DDBJ databases">
        <title>Description of Paenibacillus humi sp. nov.</title>
        <authorList>
            <person name="Carlier A."/>
            <person name="Qi S."/>
        </authorList>
    </citation>
    <scope>NUCLEOTIDE SEQUENCE [LARGE SCALE GENOMIC DNA]</scope>
    <source>
        <strain evidence="2 3">LMG 31461</strain>
    </source>
</reference>
<accession>A0ABX1X889</accession>
<gene>
    <name evidence="2" type="ORF">GC096_10875</name>
</gene>